<dbReference type="PANTHER" id="PTHR27004">
    <property type="entry name" value="RECEPTOR-LIKE PROTEIN 12 ISOFORM X1"/>
    <property type="match status" value="1"/>
</dbReference>
<evidence type="ECO:0000256" key="9">
    <source>
        <dbReference type="ARBA" id="ARBA00023170"/>
    </source>
</evidence>
<evidence type="ECO:0000256" key="1">
    <source>
        <dbReference type="ARBA" id="ARBA00004251"/>
    </source>
</evidence>
<dbReference type="Proteomes" id="UP000594261">
    <property type="component" value="Chromosome 8"/>
</dbReference>
<evidence type="ECO:0000313" key="13">
    <source>
        <dbReference type="EnsemblPlants" id="QL08p006697:mrna"/>
    </source>
</evidence>
<proteinExistence type="inferred from homology"/>
<feature type="chain" id="PRO_5029446371" evidence="12">
    <location>
        <begin position="28"/>
        <end position="141"/>
    </location>
</feature>
<dbReference type="AlphaFoldDB" id="A0A7N2M8F8"/>
<keyword evidence="7 11" id="KW-1133">Transmembrane helix</keyword>
<evidence type="ECO:0000256" key="11">
    <source>
        <dbReference type="SAM" id="Phobius"/>
    </source>
</evidence>
<keyword evidence="12" id="KW-0732">Signal</keyword>
<evidence type="ECO:0000256" key="2">
    <source>
        <dbReference type="ARBA" id="ARBA00009592"/>
    </source>
</evidence>
<reference evidence="13" key="2">
    <citation type="submission" date="2021-01" db="UniProtKB">
        <authorList>
            <consortium name="EnsemblPlants"/>
        </authorList>
    </citation>
    <scope>IDENTIFICATION</scope>
</reference>
<protein>
    <submittedName>
        <fullName evidence="13">Uncharacterized protein</fullName>
    </submittedName>
</protein>
<keyword evidence="9" id="KW-0675">Receptor</keyword>
<evidence type="ECO:0000256" key="5">
    <source>
        <dbReference type="ARBA" id="ARBA00022692"/>
    </source>
</evidence>
<keyword evidence="10" id="KW-0325">Glycoprotein</keyword>
<keyword evidence="8 11" id="KW-0472">Membrane</keyword>
<keyword evidence="4" id="KW-0433">Leucine-rich repeat</keyword>
<evidence type="ECO:0000256" key="10">
    <source>
        <dbReference type="ARBA" id="ARBA00023180"/>
    </source>
</evidence>
<dbReference type="PANTHER" id="PTHR27004:SF428">
    <property type="entry name" value="OS01G0160600 PROTEIN"/>
    <property type="match status" value="1"/>
</dbReference>
<feature type="signal peptide" evidence="12">
    <location>
        <begin position="1"/>
        <end position="27"/>
    </location>
</feature>
<organism evidence="13 14">
    <name type="scientific">Quercus lobata</name>
    <name type="common">Valley oak</name>
    <dbReference type="NCBI Taxonomy" id="97700"/>
    <lineage>
        <taxon>Eukaryota</taxon>
        <taxon>Viridiplantae</taxon>
        <taxon>Streptophyta</taxon>
        <taxon>Embryophyta</taxon>
        <taxon>Tracheophyta</taxon>
        <taxon>Spermatophyta</taxon>
        <taxon>Magnoliopsida</taxon>
        <taxon>eudicotyledons</taxon>
        <taxon>Gunneridae</taxon>
        <taxon>Pentapetalae</taxon>
        <taxon>rosids</taxon>
        <taxon>fabids</taxon>
        <taxon>Fagales</taxon>
        <taxon>Fagaceae</taxon>
        <taxon>Quercus</taxon>
    </lineage>
</organism>
<dbReference type="InterPro" id="IPR032675">
    <property type="entry name" value="LRR_dom_sf"/>
</dbReference>
<evidence type="ECO:0000256" key="4">
    <source>
        <dbReference type="ARBA" id="ARBA00022614"/>
    </source>
</evidence>
<keyword evidence="3" id="KW-1003">Cell membrane</keyword>
<evidence type="ECO:0000256" key="6">
    <source>
        <dbReference type="ARBA" id="ARBA00022737"/>
    </source>
</evidence>
<keyword evidence="6" id="KW-0677">Repeat</keyword>
<evidence type="ECO:0000256" key="7">
    <source>
        <dbReference type="ARBA" id="ARBA00022989"/>
    </source>
</evidence>
<dbReference type="Gene3D" id="3.80.10.10">
    <property type="entry name" value="Ribonuclease Inhibitor"/>
    <property type="match status" value="1"/>
</dbReference>
<dbReference type="InParanoid" id="A0A7N2M8F8"/>
<dbReference type="EMBL" id="LRBV02000008">
    <property type="status" value="NOT_ANNOTATED_CDS"/>
    <property type="molecule type" value="Genomic_DNA"/>
</dbReference>
<reference evidence="13 14" key="1">
    <citation type="journal article" date="2016" name="G3 (Bethesda)">
        <title>First Draft Assembly and Annotation of the Genome of a California Endemic Oak Quercus lobata Nee (Fagaceae).</title>
        <authorList>
            <person name="Sork V.L."/>
            <person name="Fitz-Gibbon S.T."/>
            <person name="Puiu D."/>
            <person name="Crepeau M."/>
            <person name="Gugger P.F."/>
            <person name="Sherman R."/>
            <person name="Stevens K."/>
            <person name="Langley C.H."/>
            <person name="Pellegrini M."/>
            <person name="Salzberg S.L."/>
        </authorList>
    </citation>
    <scope>NUCLEOTIDE SEQUENCE [LARGE SCALE GENOMIC DNA]</scope>
    <source>
        <strain evidence="13 14">cv. SW786</strain>
    </source>
</reference>
<dbReference type="EnsemblPlants" id="QL08p006697:mrna">
    <property type="protein sequence ID" value="QL08p006697:mrna"/>
    <property type="gene ID" value="QL08p006697"/>
</dbReference>
<keyword evidence="14" id="KW-1185">Reference proteome</keyword>
<dbReference type="GO" id="GO:0005886">
    <property type="term" value="C:plasma membrane"/>
    <property type="evidence" value="ECO:0007669"/>
    <property type="project" value="UniProtKB-SubCell"/>
</dbReference>
<evidence type="ECO:0000256" key="12">
    <source>
        <dbReference type="SAM" id="SignalP"/>
    </source>
</evidence>
<dbReference type="OMA" id="FFLAYIN"/>
<evidence type="ECO:0000313" key="14">
    <source>
        <dbReference type="Proteomes" id="UP000594261"/>
    </source>
</evidence>
<comment type="subcellular location">
    <subcellularLocation>
        <location evidence="1">Cell membrane</location>
        <topology evidence="1">Single-pass type I membrane protein</topology>
    </subcellularLocation>
</comment>
<evidence type="ECO:0000256" key="8">
    <source>
        <dbReference type="ARBA" id="ARBA00023136"/>
    </source>
</evidence>
<keyword evidence="5 11" id="KW-0812">Transmembrane</keyword>
<dbReference type="Gramene" id="QL08p006697:mrna">
    <property type="protein sequence ID" value="QL08p006697:mrna"/>
    <property type="gene ID" value="QL08p006697"/>
</dbReference>
<evidence type="ECO:0000256" key="3">
    <source>
        <dbReference type="ARBA" id="ARBA00022475"/>
    </source>
</evidence>
<accession>A0A7N2M8F8</accession>
<name>A0A7N2M8F8_QUELO</name>
<comment type="similarity">
    <text evidence="2">Belongs to the RLP family.</text>
</comment>
<dbReference type="SUPFAM" id="SSF52058">
    <property type="entry name" value="L domain-like"/>
    <property type="match status" value="1"/>
</dbReference>
<feature type="transmembrane region" description="Helical" evidence="11">
    <location>
        <begin position="88"/>
        <end position="108"/>
    </location>
</feature>
<sequence>MLTREIPMQLTSLTFLAVLNLSQNLLTRPIPQEKQFGTFQNTSYDGNPGLCGFPLSMKCSSDESLPPRPSIVQEDNGLMFARGFGWKAVSIGYGCGLVFGVAVGYVAFKTEKPHWLVRRSYVLRKTTILEIKVFSNIVKQV</sequence>